<dbReference type="AlphaFoldDB" id="A0A9P0YQZ3"/>
<gene>
    <name evidence="5" type="ORF">CEURO_LOCUS4300</name>
</gene>
<dbReference type="PANTHER" id="PTHR13976">
    <property type="entry name" value="HETEROGENEOUS NUCLEAR RIBONUCLEOPROTEIN-RELATED"/>
    <property type="match status" value="1"/>
</dbReference>
<dbReference type="InterPro" id="IPR012677">
    <property type="entry name" value="Nucleotide-bd_a/b_plait_sf"/>
</dbReference>
<accession>A0A9P0YQZ3</accession>
<evidence type="ECO:0000256" key="3">
    <source>
        <dbReference type="PROSITE-ProRule" id="PRU00176"/>
    </source>
</evidence>
<dbReference type="Gene3D" id="3.30.70.330">
    <property type="match status" value="3"/>
</dbReference>
<name>A0A9P0YQZ3_CUSEU</name>
<organism evidence="5 6">
    <name type="scientific">Cuscuta europaea</name>
    <name type="common">European dodder</name>
    <dbReference type="NCBI Taxonomy" id="41803"/>
    <lineage>
        <taxon>Eukaryota</taxon>
        <taxon>Viridiplantae</taxon>
        <taxon>Streptophyta</taxon>
        <taxon>Embryophyta</taxon>
        <taxon>Tracheophyta</taxon>
        <taxon>Spermatophyta</taxon>
        <taxon>Magnoliopsida</taxon>
        <taxon>eudicotyledons</taxon>
        <taxon>Gunneridae</taxon>
        <taxon>Pentapetalae</taxon>
        <taxon>asterids</taxon>
        <taxon>lamiids</taxon>
        <taxon>Solanales</taxon>
        <taxon>Convolvulaceae</taxon>
        <taxon>Cuscuteae</taxon>
        <taxon>Cuscuta</taxon>
        <taxon>Cuscuta subgen. Cuscuta</taxon>
    </lineage>
</organism>
<dbReference type="GO" id="GO:0003723">
    <property type="term" value="F:RNA binding"/>
    <property type="evidence" value="ECO:0007669"/>
    <property type="project" value="UniProtKB-UniRule"/>
</dbReference>
<dbReference type="SUPFAM" id="SSF54928">
    <property type="entry name" value="RNA-binding domain, RBD"/>
    <property type="match status" value="3"/>
</dbReference>
<dbReference type="EMBL" id="CAMAPE010000008">
    <property type="protein sequence ID" value="CAH9072313.1"/>
    <property type="molecule type" value="Genomic_DNA"/>
</dbReference>
<sequence>MFHRGRSMDGGDAREMGLKRQRVMDQNSSYYSIPPMSSYMYNPAPPPPALDYPYIGQPPPPLPIVRLRGLPFGCTEVEIADFMHGLDVVDVLLVHKGKRFTGEAYCVLGYPLQVDFALSRNRKNIGKRYVEVFRSSKEEYYRAITNEVYDASSSSDFVAPRDRSGEDLADHTGVLRLRGMPYSASKEAVIEFFKNFSLSEKSVVMVANSEGRPTGEAFVEFANAEESRAAMAKDRMRIGTRYIELFPSSHEELEETVSRGRILEKPSDGKDLTEMTAVVRMRGLPYSAEKDDIIDFFKDFVLSEDSIHITRNFEGRPTGEAFVEFANPEDAKAALAKDRMTLGSRYIELFPSSPEDLNDSVSRRR</sequence>
<keyword evidence="1" id="KW-0677">Repeat</keyword>
<dbReference type="InterPro" id="IPR050666">
    <property type="entry name" value="ESRP"/>
</dbReference>
<evidence type="ECO:0000313" key="5">
    <source>
        <dbReference type="EMBL" id="CAH9072313.1"/>
    </source>
</evidence>
<protein>
    <recommendedName>
        <fullName evidence="4">RRM domain-containing protein</fullName>
    </recommendedName>
</protein>
<feature type="domain" description="RRM" evidence="4">
    <location>
        <begin position="173"/>
        <end position="250"/>
    </location>
</feature>
<dbReference type="CDD" id="cd12254">
    <property type="entry name" value="RRM_hnRNPH_ESRPs_RBM12_like"/>
    <property type="match status" value="3"/>
</dbReference>
<evidence type="ECO:0000256" key="2">
    <source>
        <dbReference type="ARBA" id="ARBA00022884"/>
    </source>
</evidence>
<feature type="domain" description="RRM" evidence="4">
    <location>
        <begin position="277"/>
        <end position="354"/>
    </location>
</feature>
<keyword evidence="6" id="KW-1185">Reference proteome</keyword>
<dbReference type="PROSITE" id="PS50102">
    <property type="entry name" value="RRM"/>
    <property type="match status" value="2"/>
</dbReference>
<dbReference type="InterPro" id="IPR000504">
    <property type="entry name" value="RRM_dom"/>
</dbReference>
<comment type="caution">
    <text evidence="5">The sequence shown here is derived from an EMBL/GenBank/DDBJ whole genome shotgun (WGS) entry which is preliminary data.</text>
</comment>
<dbReference type="SMART" id="SM00360">
    <property type="entry name" value="RRM"/>
    <property type="match status" value="3"/>
</dbReference>
<dbReference type="Pfam" id="PF00076">
    <property type="entry name" value="RRM_1"/>
    <property type="match status" value="2"/>
</dbReference>
<proteinExistence type="predicted"/>
<evidence type="ECO:0000259" key="4">
    <source>
        <dbReference type="PROSITE" id="PS50102"/>
    </source>
</evidence>
<dbReference type="OrthoDB" id="431068at2759"/>
<evidence type="ECO:0000256" key="1">
    <source>
        <dbReference type="ARBA" id="ARBA00022737"/>
    </source>
</evidence>
<reference evidence="5" key="1">
    <citation type="submission" date="2022-07" db="EMBL/GenBank/DDBJ databases">
        <authorList>
            <person name="Macas J."/>
            <person name="Novak P."/>
            <person name="Neumann P."/>
        </authorList>
    </citation>
    <scope>NUCLEOTIDE SEQUENCE</scope>
</reference>
<keyword evidence="2 3" id="KW-0694">RNA-binding</keyword>
<evidence type="ECO:0000313" key="6">
    <source>
        <dbReference type="Proteomes" id="UP001152484"/>
    </source>
</evidence>
<dbReference type="Proteomes" id="UP001152484">
    <property type="component" value="Unassembled WGS sequence"/>
</dbReference>
<dbReference type="InterPro" id="IPR035979">
    <property type="entry name" value="RBD_domain_sf"/>
</dbReference>